<sequence length="309" mass="34041">MAATSRRRSLSPPANCRPRGSPPANHRRSRSPPATASSPSFPPDLISEVARRLTSLQDFFALRAACRTYPPLLLVPTPNPMPPSTQPSAGSTASASTAPPLAGDEYAFIDFHSLGFRVAIYEIRGVPIRGLVGQPTRFNLSIVNLLTGERTCLSSPPERISRVLLYGDLVLTWEYFDRAIHYCRLEAADYLACVNGVLYALVTPGYILAVVELSEYKNRVELVLLGGNLDASIVRKHEESSPHARHPPPPPPPARQLHLAECCGELILISTMEFDPRVYHVFKWKLGEAKWERITSLGGCMLFLADDCL</sequence>
<feature type="domain" description="KIB1-4 beta-propeller" evidence="2">
    <location>
        <begin position="179"/>
        <end position="308"/>
    </location>
</feature>
<dbReference type="OrthoDB" id="681711at2759"/>
<accession>A0A368RQ81</accession>
<reference evidence="3" key="1">
    <citation type="journal article" date="2012" name="Nat. Biotechnol.">
        <title>Reference genome sequence of the model plant Setaria.</title>
        <authorList>
            <person name="Bennetzen J.L."/>
            <person name="Schmutz J."/>
            <person name="Wang H."/>
            <person name="Percifield R."/>
            <person name="Hawkins J."/>
            <person name="Pontaroli A.C."/>
            <person name="Estep M."/>
            <person name="Feng L."/>
            <person name="Vaughn J.N."/>
            <person name="Grimwood J."/>
            <person name="Jenkins J."/>
            <person name="Barry K."/>
            <person name="Lindquist E."/>
            <person name="Hellsten U."/>
            <person name="Deshpande S."/>
            <person name="Wang X."/>
            <person name="Wu X."/>
            <person name="Mitros T."/>
            <person name="Triplett J."/>
            <person name="Yang X."/>
            <person name="Ye C.Y."/>
            <person name="Mauro-Herrera M."/>
            <person name="Wang L."/>
            <person name="Li P."/>
            <person name="Sharma M."/>
            <person name="Sharma R."/>
            <person name="Ronald P.C."/>
            <person name="Panaud O."/>
            <person name="Kellogg E.A."/>
            <person name="Brutnell T.P."/>
            <person name="Doust A.N."/>
            <person name="Tuskan G.A."/>
            <person name="Rokhsar D."/>
            <person name="Devos K.M."/>
        </authorList>
    </citation>
    <scope>NUCLEOTIDE SEQUENCE [LARGE SCALE GENOMIC DNA]</scope>
    <source>
        <strain evidence="3">Yugu1</strain>
    </source>
</reference>
<dbReference type="Pfam" id="PF03478">
    <property type="entry name" value="Beta-prop_KIB1-4"/>
    <property type="match status" value="1"/>
</dbReference>
<organism evidence="3">
    <name type="scientific">Setaria italica</name>
    <name type="common">Foxtail millet</name>
    <name type="synonym">Panicum italicum</name>
    <dbReference type="NCBI Taxonomy" id="4555"/>
    <lineage>
        <taxon>Eukaryota</taxon>
        <taxon>Viridiplantae</taxon>
        <taxon>Streptophyta</taxon>
        <taxon>Embryophyta</taxon>
        <taxon>Tracheophyta</taxon>
        <taxon>Spermatophyta</taxon>
        <taxon>Magnoliopsida</taxon>
        <taxon>Liliopsida</taxon>
        <taxon>Poales</taxon>
        <taxon>Poaceae</taxon>
        <taxon>PACMAD clade</taxon>
        <taxon>Panicoideae</taxon>
        <taxon>Panicodae</taxon>
        <taxon>Paniceae</taxon>
        <taxon>Cenchrinae</taxon>
        <taxon>Setaria</taxon>
    </lineage>
</organism>
<dbReference type="PANTHER" id="PTHR33165:SF52">
    <property type="entry name" value="F-BOX DOMAIN-CONTAINING PROTEIN"/>
    <property type="match status" value="1"/>
</dbReference>
<protein>
    <recommendedName>
        <fullName evidence="2">KIB1-4 beta-propeller domain-containing protein</fullName>
    </recommendedName>
</protein>
<gene>
    <name evidence="3" type="ORF">SETIT_6G239200v2</name>
</gene>
<dbReference type="InterPro" id="IPR005174">
    <property type="entry name" value="KIB1-4_b-propeller"/>
</dbReference>
<evidence type="ECO:0000313" key="3">
    <source>
        <dbReference type="EMBL" id="RCV32204.1"/>
    </source>
</evidence>
<feature type="region of interest" description="Disordered" evidence="1">
    <location>
        <begin position="1"/>
        <end position="43"/>
    </location>
</feature>
<dbReference type="EMBL" id="CM003533">
    <property type="protein sequence ID" value="RCV32204.1"/>
    <property type="molecule type" value="Genomic_DNA"/>
</dbReference>
<evidence type="ECO:0000259" key="2">
    <source>
        <dbReference type="Pfam" id="PF03478"/>
    </source>
</evidence>
<name>A0A368RQ81_SETIT</name>
<reference evidence="3" key="2">
    <citation type="submission" date="2015-07" db="EMBL/GenBank/DDBJ databases">
        <authorList>
            <person name="Noorani M."/>
        </authorList>
    </citation>
    <scope>NUCLEOTIDE SEQUENCE</scope>
    <source>
        <strain evidence="3">Yugu1</strain>
    </source>
</reference>
<proteinExistence type="predicted"/>
<dbReference type="PANTHER" id="PTHR33165">
    <property type="entry name" value="F-BOX DOMAIN CONTAINING PROTEIN-LIKE-RELATED"/>
    <property type="match status" value="1"/>
</dbReference>
<evidence type="ECO:0000256" key="1">
    <source>
        <dbReference type="SAM" id="MobiDB-lite"/>
    </source>
</evidence>
<feature type="region of interest" description="Disordered" evidence="1">
    <location>
        <begin position="77"/>
        <end position="97"/>
    </location>
</feature>
<feature type="compositionally biased region" description="Low complexity" evidence="1">
    <location>
        <begin position="86"/>
        <end position="97"/>
    </location>
</feature>
<dbReference type="AlphaFoldDB" id="A0A368RQ81"/>